<accession>A0A1D8A562</accession>
<dbReference type="AlphaFoldDB" id="A0A1D8A562"/>
<evidence type="ECO:0000313" key="2">
    <source>
        <dbReference type="Proteomes" id="UP000094626"/>
    </source>
</evidence>
<dbReference type="Proteomes" id="UP000094626">
    <property type="component" value="Chromosome"/>
</dbReference>
<name>A0A1D8A562_9SPHN</name>
<dbReference type="RefSeq" id="WP_069708309.1">
    <property type="nucleotide sequence ID" value="NZ_CP017075.1"/>
</dbReference>
<protein>
    <submittedName>
        <fullName evidence="1">Uncharacterized protein</fullName>
    </submittedName>
</protein>
<dbReference type="OrthoDB" id="9928381at2"/>
<keyword evidence="2" id="KW-1185">Reference proteome</keyword>
<proteinExistence type="predicted"/>
<evidence type="ECO:0000313" key="1">
    <source>
        <dbReference type="EMBL" id="AOR77241.1"/>
    </source>
</evidence>
<dbReference type="KEGG" id="nre:BES08_11120"/>
<organism evidence="1 2">
    <name type="scientific">Novosphingobium resinovorum</name>
    <dbReference type="NCBI Taxonomy" id="158500"/>
    <lineage>
        <taxon>Bacteria</taxon>
        <taxon>Pseudomonadati</taxon>
        <taxon>Pseudomonadota</taxon>
        <taxon>Alphaproteobacteria</taxon>
        <taxon>Sphingomonadales</taxon>
        <taxon>Sphingomonadaceae</taxon>
        <taxon>Novosphingobium</taxon>
    </lineage>
</organism>
<gene>
    <name evidence="1" type="ORF">BES08_11120</name>
</gene>
<dbReference type="EMBL" id="CP017075">
    <property type="protein sequence ID" value="AOR77241.1"/>
    <property type="molecule type" value="Genomic_DNA"/>
</dbReference>
<reference evidence="2" key="1">
    <citation type="journal article" date="2017" name="J. Biotechnol.">
        <title>Complete genome sequence of Novosphingobium resinovorum SA1, a versatile xenobiotic-degrading bacterium capable of utilizing sulfanilic acid.</title>
        <authorList>
            <person name="Hegedus B."/>
            <person name="Kos P.B."/>
            <person name="Balint B."/>
            <person name="Maroti G."/>
            <person name="Gan H.M."/>
            <person name="Perei K."/>
            <person name="Rakhely G."/>
        </authorList>
    </citation>
    <scope>NUCLEOTIDE SEQUENCE [LARGE SCALE GENOMIC DNA]</scope>
    <source>
        <strain evidence="2">SA1</strain>
    </source>
</reference>
<sequence>MKLGAKTAGIVIDAWKLEIFRRHLDGANFSHTQHPGLSEGTLILKVKADRVARLQRVVERAQLECRSTPPTTKREES</sequence>